<dbReference type="EMBL" id="SEWF01000013">
    <property type="protein sequence ID" value="RYU95572.1"/>
    <property type="molecule type" value="Genomic_DNA"/>
</dbReference>
<dbReference type="AlphaFoldDB" id="A0A4Q5M0B5"/>
<gene>
    <name evidence="3" type="ORF">EWM59_10700</name>
</gene>
<evidence type="ECO:0000313" key="4">
    <source>
        <dbReference type="Proteomes" id="UP000293162"/>
    </source>
</evidence>
<dbReference type="InterPro" id="IPR036291">
    <property type="entry name" value="NAD(P)-bd_dom_sf"/>
</dbReference>
<keyword evidence="4" id="KW-1185">Reference proteome</keyword>
<dbReference type="InterPro" id="IPR037108">
    <property type="entry name" value="TM1727-like_C_sf"/>
</dbReference>
<dbReference type="Proteomes" id="UP000293162">
    <property type="component" value="Unassembled WGS sequence"/>
</dbReference>
<dbReference type="OrthoDB" id="9810755at2"/>
<dbReference type="RefSeq" id="WP_130020965.1">
    <property type="nucleotide sequence ID" value="NZ_SEWF01000013.1"/>
</dbReference>
<dbReference type="Gene3D" id="1.10.1040.20">
    <property type="entry name" value="ProC-like, C-terminal domain"/>
    <property type="match status" value="1"/>
</dbReference>
<dbReference type="PANTHER" id="PTHR40459">
    <property type="entry name" value="CONSERVED HYPOTHETICAL ALANINE AND LEUCINE RICH PROTEIN"/>
    <property type="match status" value="1"/>
</dbReference>
<evidence type="ECO:0000259" key="2">
    <source>
        <dbReference type="Pfam" id="PF10728"/>
    </source>
</evidence>
<dbReference type="Pfam" id="PF10728">
    <property type="entry name" value="DUF2520"/>
    <property type="match status" value="1"/>
</dbReference>
<evidence type="ECO:0000313" key="3">
    <source>
        <dbReference type="EMBL" id="RYU95572.1"/>
    </source>
</evidence>
<dbReference type="SUPFAM" id="SSF51735">
    <property type="entry name" value="NAD(P)-binding Rossmann-fold domains"/>
    <property type="match status" value="1"/>
</dbReference>
<protein>
    <submittedName>
        <fullName evidence="3">DUF2520 domain-containing protein</fullName>
    </submittedName>
</protein>
<comment type="caution">
    <text evidence="3">The sequence shown here is derived from an EMBL/GenBank/DDBJ whole genome shotgun (WGS) entry which is preliminary data.</text>
</comment>
<reference evidence="3 4" key="1">
    <citation type="submission" date="2019-02" db="EMBL/GenBank/DDBJ databases">
        <title>Bacterial novel species Emticicia sp. 17J42-9 isolated from soil.</title>
        <authorList>
            <person name="Jung H.-Y."/>
        </authorList>
    </citation>
    <scope>NUCLEOTIDE SEQUENCE [LARGE SCALE GENOMIC DNA]</scope>
    <source>
        <strain evidence="3 4">17J42-9</strain>
    </source>
</reference>
<organism evidence="3 4">
    <name type="scientific">Emticicia agri</name>
    <dbReference type="NCBI Taxonomy" id="2492393"/>
    <lineage>
        <taxon>Bacteria</taxon>
        <taxon>Pseudomonadati</taxon>
        <taxon>Bacteroidota</taxon>
        <taxon>Cytophagia</taxon>
        <taxon>Cytophagales</taxon>
        <taxon>Leadbetterellaceae</taxon>
        <taxon>Emticicia</taxon>
    </lineage>
</organism>
<dbReference type="PANTHER" id="PTHR40459:SF1">
    <property type="entry name" value="CONSERVED HYPOTHETICAL ALANINE AND LEUCINE RICH PROTEIN"/>
    <property type="match status" value="1"/>
</dbReference>
<proteinExistence type="predicted"/>
<feature type="domain" description="Putative oxidoreductase/dehydrogenase Rossmann-like" evidence="1">
    <location>
        <begin position="2"/>
        <end position="102"/>
    </location>
</feature>
<accession>A0A4Q5M0B5</accession>
<dbReference type="InterPro" id="IPR018931">
    <property type="entry name" value="DUF2520"/>
</dbReference>
<dbReference type="InterPro" id="IPR008927">
    <property type="entry name" value="6-PGluconate_DH-like_C_sf"/>
</dbReference>
<dbReference type="Gene3D" id="3.40.50.720">
    <property type="entry name" value="NAD(P)-binding Rossmann-like Domain"/>
    <property type="match status" value="1"/>
</dbReference>
<feature type="domain" description="DUF2520" evidence="2">
    <location>
        <begin position="133"/>
        <end position="259"/>
    </location>
</feature>
<name>A0A4Q5M0B5_9BACT</name>
<dbReference type="Pfam" id="PF10727">
    <property type="entry name" value="Rossmann-like"/>
    <property type="match status" value="1"/>
</dbReference>
<evidence type="ECO:0000259" key="1">
    <source>
        <dbReference type="Pfam" id="PF10727"/>
    </source>
</evidence>
<dbReference type="InterPro" id="IPR019665">
    <property type="entry name" value="OxRdtase/DH_put_Rossmann_dom"/>
</dbReference>
<dbReference type="SUPFAM" id="SSF48179">
    <property type="entry name" value="6-phosphogluconate dehydrogenase C-terminal domain-like"/>
    <property type="match status" value="1"/>
</dbReference>
<sequence>MKISVIGAGNVAWHLSIAFENHHHQVCEIYSRQLSKAKAITSMLYQAEATTSLDFSESKAELFILAVSDDAIAEVCSKLVLPENAILAHTSGTRSLNELQQLMVSYHDLPIRCAVFYPLMTFSIQKRIQMKEVPFCIEADEEMAENQLVKLAQGLSKTVYLISSQERKVLHVAAVFACNFTNHLLALAKEITIEEELEFDLLKPLIKETFQKAMAAEHPADVQTGPAVRGDNSTMNNHLIYLKDRTDLFEIYEIMSESIQQWHA</sequence>